<gene>
    <name evidence="3" type="ORF">Osc7112_5937</name>
</gene>
<feature type="domain" description="AB hydrolase-1" evidence="2">
    <location>
        <begin position="32"/>
        <end position="262"/>
    </location>
</feature>
<sequence length="272" mass="28842">MRSTNIKGPIGTIHIIEASPPVTAAESDSLPVVFVHGMAVSASIWEAQLARVARTRRAIALDMRGHGDSAPPEDGNYAPASCAADVVAVLDGLGLDRAAIVGHSFGACIALATAASAPHRIAQLILVDPPGDFTRVPADVYEARIVPYQRALETEDWRAAVETSFNEALTGSRAQTRDRILACLAATPQDCLSGMSRGMFAFEAVDALDRYLAAPGTRAHAIIATSNTFPFSLHILRPTLTTTTIADTGHWLMLDAPEAFARELDICLEGVS</sequence>
<dbReference type="Pfam" id="PF12697">
    <property type="entry name" value="Abhydrolase_6"/>
    <property type="match status" value="1"/>
</dbReference>
<evidence type="ECO:0000313" key="4">
    <source>
        <dbReference type="Proteomes" id="UP000010478"/>
    </source>
</evidence>
<dbReference type="HOGENOM" id="CLU_020336_50_4_3"/>
<keyword evidence="1 3" id="KW-0378">Hydrolase</keyword>
<dbReference type="Proteomes" id="UP000010478">
    <property type="component" value="Chromosome"/>
</dbReference>
<dbReference type="GO" id="GO:0016787">
    <property type="term" value="F:hydrolase activity"/>
    <property type="evidence" value="ECO:0007669"/>
    <property type="project" value="UniProtKB-KW"/>
</dbReference>
<protein>
    <submittedName>
        <fullName evidence="3">Alpha/beta hydrolase fold protein</fullName>
    </submittedName>
</protein>
<dbReference type="InterPro" id="IPR000073">
    <property type="entry name" value="AB_hydrolase_1"/>
</dbReference>
<dbReference type="InterPro" id="IPR029058">
    <property type="entry name" value="AB_hydrolase_fold"/>
</dbReference>
<dbReference type="STRING" id="179408.Osc7112_5937"/>
<dbReference type="SUPFAM" id="SSF53474">
    <property type="entry name" value="alpha/beta-Hydrolases"/>
    <property type="match status" value="1"/>
</dbReference>
<dbReference type="KEGG" id="oni:Osc7112_5937"/>
<evidence type="ECO:0000256" key="1">
    <source>
        <dbReference type="ARBA" id="ARBA00022801"/>
    </source>
</evidence>
<evidence type="ECO:0000259" key="2">
    <source>
        <dbReference type="Pfam" id="PF12697"/>
    </source>
</evidence>
<reference evidence="3 4" key="1">
    <citation type="submission" date="2012-05" db="EMBL/GenBank/DDBJ databases">
        <title>Finished chromosome of genome of Oscillatoria sp. PCC 7112.</title>
        <authorList>
            <consortium name="US DOE Joint Genome Institute"/>
            <person name="Gugger M."/>
            <person name="Coursin T."/>
            <person name="Rippka R."/>
            <person name="Tandeau De Marsac N."/>
            <person name="Huntemann M."/>
            <person name="Wei C.-L."/>
            <person name="Han J."/>
            <person name="Detter J.C."/>
            <person name="Han C."/>
            <person name="Tapia R."/>
            <person name="Davenport K."/>
            <person name="Daligault H."/>
            <person name="Erkkila T."/>
            <person name="Gu W."/>
            <person name="Munk A.C.C."/>
            <person name="Teshima H."/>
            <person name="Xu Y."/>
            <person name="Chain P."/>
            <person name="Chen A."/>
            <person name="Krypides N."/>
            <person name="Mavromatis K."/>
            <person name="Markowitz V."/>
            <person name="Szeto E."/>
            <person name="Ivanova N."/>
            <person name="Mikhailova N."/>
            <person name="Ovchinnikova G."/>
            <person name="Pagani I."/>
            <person name="Pati A."/>
            <person name="Goodwin L."/>
            <person name="Peters L."/>
            <person name="Pitluck S."/>
            <person name="Woyke T."/>
            <person name="Kerfeld C."/>
        </authorList>
    </citation>
    <scope>NUCLEOTIDE SEQUENCE [LARGE SCALE GENOMIC DNA]</scope>
    <source>
        <strain evidence="3 4">PCC 7112</strain>
    </source>
</reference>
<proteinExistence type="predicted"/>
<dbReference type="AlphaFoldDB" id="K9VRL7"/>
<dbReference type="eggNOG" id="COG0596">
    <property type="taxonomic scope" value="Bacteria"/>
</dbReference>
<dbReference type="PANTHER" id="PTHR43798">
    <property type="entry name" value="MONOACYLGLYCEROL LIPASE"/>
    <property type="match status" value="1"/>
</dbReference>
<name>K9VRL7_9CYAN</name>
<keyword evidence="4" id="KW-1185">Reference proteome</keyword>
<accession>K9VRL7</accession>
<dbReference type="RefSeq" id="WP_015179333.1">
    <property type="nucleotide sequence ID" value="NC_019729.1"/>
</dbReference>
<evidence type="ECO:0000313" key="3">
    <source>
        <dbReference type="EMBL" id="AFZ10132.1"/>
    </source>
</evidence>
<dbReference type="EMBL" id="CP003614">
    <property type="protein sequence ID" value="AFZ10132.1"/>
    <property type="molecule type" value="Genomic_DNA"/>
</dbReference>
<dbReference type="PANTHER" id="PTHR43798:SF31">
    <property type="entry name" value="AB HYDROLASE SUPERFAMILY PROTEIN YCLE"/>
    <property type="match status" value="1"/>
</dbReference>
<dbReference type="PRINTS" id="PR00111">
    <property type="entry name" value="ABHYDROLASE"/>
</dbReference>
<organism evidence="3 4">
    <name type="scientific">Phormidium nigroviride PCC 7112</name>
    <dbReference type="NCBI Taxonomy" id="179408"/>
    <lineage>
        <taxon>Bacteria</taxon>
        <taxon>Bacillati</taxon>
        <taxon>Cyanobacteriota</taxon>
        <taxon>Cyanophyceae</taxon>
        <taxon>Oscillatoriophycideae</taxon>
        <taxon>Oscillatoriales</taxon>
        <taxon>Oscillatoriaceae</taxon>
        <taxon>Phormidium</taxon>
    </lineage>
</organism>
<dbReference type="OrthoDB" id="9805423at2"/>
<dbReference type="InterPro" id="IPR050266">
    <property type="entry name" value="AB_hydrolase_sf"/>
</dbReference>
<dbReference type="Gene3D" id="3.40.50.1820">
    <property type="entry name" value="alpha/beta hydrolase"/>
    <property type="match status" value="1"/>
</dbReference>
<dbReference type="GO" id="GO:0016020">
    <property type="term" value="C:membrane"/>
    <property type="evidence" value="ECO:0007669"/>
    <property type="project" value="TreeGrafter"/>
</dbReference>